<dbReference type="EMBL" id="VSSQ01000108">
    <property type="protein sequence ID" value="MPL77603.1"/>
    <property type="molecule type" value="Genomic_DNA"/>
</dbReference>
<evidence type="ECO:0000259" key="1">
    <source>
        <dbReference type="Pfam" id="PF00182"/>
    </source>
</evidence>
<dbReference type="AlphaFoldDB" id="A0A644UFI8"/>
<dbReference type="GO" id="GO:0016998">
    <property type="term" value="P:cell wall macromolecule catabolic process"/>
    <property type="evidence" value="ECO:0007669"/>
    <property type="project" value="InterPro"/>
</dbReference>
<dbReference type="GO" id="GO:0004568">
    <property type="term" value="F:chitinase activity"/>
    <property type="evidence" value="ECO:0007669"/>
    <property type="project" value="InterPro"/>
</dbReference>
<sequence>MQLSGDQLKKMMPNASGINITRFIGPLNETLQRFAINTPRRQAAFIAQITHESGSLKYVKEIASGQAYDVGALAVRLGNTPEDDDDGERYKGRGLIQLTGTANYRKASEYFGVDFLKNPELLEQPRWAALVSGWYWHRHNLNNLADIGDFRKITIKINGGLNGYQDRLKHYERCKKVLGI</sequence>
<feature type="domain" description="Glycoside hydrolase family 19 catalytic" evidence="1">
    <location>
        <begin position="41"/>
        <end position="137"/>
    </location>
</feature>
<dbReference type="CDD" id="cd00325">
    <property type="entry name" value="chitinase_GH19"/>
    <property type="match status" value="1"/>
</dbReference>
<protein>
    <recommendedName>
        <fullName evidence="1">Glycoside hydrolase family 19 catalytic domain-containing protein</fullName>
    </recommendedName>
</protein>
<evidence type="ECO:0000313" key="2">
    <source>
        <dbReference type="EMBL" id="MPL77603.1"/>
    </source>
</evidence>
<dbReference type="InterPro" id="IPR052354">
    <property type="entry name" value="Cell_Wall_Dynamics_Protein"/>
</dbReference>
<dbReference type="Gene3D" id="1.10.530.10">
    <property type="match status" value="1"/>
</dbReference>
<gene>
    <name evidence="2" type="ORF">SDC9_23460</name>
</gene>
<name>A0A644UFI8_9ZZZZ</name>
<dbReference type="InterPro" id="IPR000726">
    <property type="entry name" value="Glyco_hydro_19_cat"/>
</dbReference>
<dbReference type="GO" id="GO:0006032">
    <property type="term" value="P:chitin catabolic process"/>
    <property type="evidence" value="ECO:0007669"/>
    <property type="project" value="InterPro"/>
</dbReference>
<dbReference type="SUPFAM" id="SSF53955">
    <property type="entry name" value="Lysozyme-like"/>
    <property type="match status" value="1"/>
</dbReference>
<proteinExistence type="predicted"/>
<dbReference type="Pfam" id="PF00182">
    <property type="entry name" value="Glyco_hydro_19"/>
    <property type="match status" value="1"/>
</dbReference>
<accession>A0A644UFI8</accession>
<dbReference type="PANTHER" id="PTHR34408:SF1">
    <property type="entry name" value="GLYCOSYL HYDROLASE FAMILY 19 DOMAIN-CONTAINING PROTEIN HI_1415"/>
    <property type="match status" value="1"/>
</dbReference>
<reference evidence="2" key="1">
    <citation type="submission" date="2019-08" db="EMBL/GenBank/DDBJ databases">
        <authorList>
            <person name="Kucharzyk K."/>
            <person name="Murdoch R.W."/>
            <person name="Higgins S."/>
            <person name="Loffler F."/>
        </authorList>
    </citation>
    <scope>NUCLEOTIDE SEQUENCE</scope>
</reference>
<dbReference type="InterPro" id="IPR023346">
    <property type="entry name" value="Lysozyme-like_dom_sf"/>
</dbReference>
<comment type="caution">
    <text evidence="2">The sequence shown here is derived from an EMBL/GenBank/DDBJ whole genome shotgun (WGS) entry which is preliminary data.</text>
</comment>
<dbReference type="PANTHER" id="PTHR34408">
    <property type="entry name" value="FAMILY PROTEIN, PUTATIVE-RELATED"/>
    <property type="match status" value="1"/>
</dbReference>
<organism evidence="2">
    <name type="scientific">bioreactor metagenome</name>
    <dbReference type="NCBI Taxonomy" id="1076179"/>
    <lineage>
        <taxon>unclassified sequences</taxon>
        <taxon>metagenomes</taxon>
        <taxon>ecological metagenomes</taxon>
    </lineage>
</organism>